<comment type="caution">
    <text evidence="9">The sequence shown here is derived from an EMBL/GenBank/DDBJ whole genome shotgun (WGS) entry which is preliminary data.</text>
</comment>
<dbReference type="Proteomes" id="UP001198163">
    <property type="component" value="Unassembled WGS sequence"/>
</dbReference>
<evidence type="ECO:0000256" key="5">
    <source>
        <dbReference type="ARBA" id="ARBA00049534"/>
    </source>
</evidence>
<comment type="catalytic activity">
    <reaction evidence="6">
        <text>aldehydo-D-ribose 5-phosphate + D-glyceraldehyde 3-phosphate + L-glutamine = pyridoxal 5'-phosphate + L-glutamate + phosphate + 3 H2O + H(+)</text>
        <dbReference type="Rhea" id="RHEA:31507"/>
        <dbReference type="ChEBI" id="CHEBI:15377"/>
        <dbReference type="ChEBI" id="CHEBI:15378"/>
        <dbReference type="ChEBI" id="CHEBI:29985"/>
        <dbReference type="ChEBI" id="CHEBI:43474"/>
        <dbReference type="ChEBI" id="CHEBI:58273"/>
        <dbReference type="ChEBI" id="CHEBI:58359"/>
        <dbReference type="ChEBI" id="CHEBI:59776"/>
        <dbReference type="ChEBI" id="CHEBI:597326"/>
        <dbReference type="EC" id="4.3.3.6"/>
    </reaction>
</comment>
<dbReference type="SUPFAM" id="SSF52317">
    <property type="entry name" value="Class I glutamine amidotransferase-like"/>
    <property type="match status" value="1"/>
</dbReference>
<accession>A0AAE3JHZ5</accession>
<protein>
    <recommendedName>
        <fullName evidence="6">Pyridoxal 5'-phosphate synthase subunit PdxT</fullName>
        <ecNumber evidence="6">4.3.3.6</ecNumber>
    </recommendedName>
    <alternativeName>
        <fullName evidence="6">Pdx2</fullName>
    </alternativeName>
    <alternativeName>
        <fullName evidence="6">Pyridoxal 5'-phosphate synthase glutaminase subunit</fullName>
        <ecNumber evidence="6">3.5.1.2</ecNumber>
    </alternativeName>
</protein>
<dbReference type="Pfam" id="PF01174">
    <property type="entry name" value="SNO"/>
    <property type="match status" value="1"/>
</dbReference>
<keyword evidence="10" id="KW-1185">Reference proteome</keyword>
<dbReference type="GO" id="GO:0006543">
    <property type="term" value="P:L-glutamine catabolic process"/>
    <property type="evidence" value="ECO:0007669"/>
    <property type="project" value="UniProtKB-UniRule"/>
</dbReference>
<evidence type="ECO:0000256" key="6">
    <source>
        <dbReference type="HAMAP-Rule" id="MF_01615"/>
    </source>
</evidence>
<dbReference type="InterPro" id="IPR021196">
    <property type="entry name" value="PdxT/SNO_CS"/>
</dbReference>
<dbReference type="GO" id="GO:0042823">
    <property type="term" value="P:pyridoxal phosphate biosynthetic process"/>
    <property type="evidence" value="ECO:0007669"/>
    <property type="project" value="UniProtKB-UniRule"/>
</dbReference>
<dbReference type="PANTHER" id="PTHR31559">
    <property type="entry name" value="PYRIDOXAL 5'-PHOSPHATE SYNTHASE SUBUNIT SNO"/>
    <property type="match status" value="1"/>
</dbReference>
<evidence type="ECO:0000313" key="9">
    <source>
        <dbReference type="EMBL" id="MCD1654522.1"/>
    </source>
</evidence>
<dbReference type="HAMAP" id="MF_01615">
    <property type="entry name" value="PdxT"/>
    <property type="match status" value="1"/>
</dbReference>
<comment type="subunit">
    <text evidence="6">In the presence of PdxS, forms a dodecamer of heterodimers. Only shows activity in the heterodimer.</text>
</comment>
<dbReference type="GO" id="GO:0005829">
    <property type="term" value="C:cytosol"/>
    <property type="evidence" value="ECO:0007669"/>
    <property type="project" value="TreeGrafter"/>
</dbReference>
<dbReference type="PROSITE" id="PS51130">
    <property type="entry name" value="PDXT_SNO_2"/>
    <property type="match status" value="1"/>
</dbReference>
<dbReference type="EMBL" id="JAINWA010000003">
    <property type="protein sequence ID" value="MCD1654522.1"/>
    <property type="molecule type" value="Genomic_DNA"/>
</dbReference>
<dbReference type="GO" id="GO:0036381">
    <property type="term" value="F:pyridoxal 5'-phosphate synthase (glutamine hydrolysing) activity"/>
    <property type="evidence" value="ECO:0007669"/>
    <property type="project" value="UniProtKB-UniRule"/>
</dbReference>
<feature type="binding site" evidence="6 8">
    <location>
        <begin position="45"/>
        <end position="47"/>
    </location>
    <ligand>
        <name>L-glutamine</name>
        <dbReference type="ChEBI" id="CHEBI:58359"/>
    </ligand>
</feature>
<comment type="catalytic activity">
    <reaction evidence="5 6">
        <text>L-glutamine + H2O = L-glutamate + NH4(+)</text>
        <dbReference type="Rhea" id="RHEA:15889"/>
        <dbReference type="ChEBI" id="CHEBI:15377"/>
        <dbReference type="ChEBI" id="CHEBI:28938"/>
        <dbReference type="ChEBI" id="CHEBI:29985"/>
        <dbReference type="ChEBI" id="CHEBI:58359"/>
        <dbReference type="EC" id="3.5.1.2"/>
    </reaction>
</comment>
<evidence type="ECO:0000256" key="1">
    <source>
        <dbReference type="ARBA" id="ARBA00008345"/>
    </source>
</evidence>
<dbReference type="GO" id="GO:0004359">
    <property type="term" value="F:glutaminase activity"/>
    <property type="evidence" value="ECO:0007669"/>
    <property type="project" value="UniProtKB-UniRule"/>
</dbReference>
<evidence type="ECO:0000256" key="7">
    <source>
        <dbReference type="PIRSR" id="PIRSR005639-1"/>
    </source>
</evidence>
<evidence type="ECO:0000256" key="3">
    <source>
        <dbReference type="ARBA" id="ARBA00022962"/>
    </source>
</evidence>
<dbReference type="GO" id="GO:1903600">
    <property type="term" value="C:glutaminase complex"/>
    <property type="evidence" value="ECO:0007669"/>
    <property type="project" value="TreeGrafter"/>
</dbReference>
<comment type="pathway">
    <text evidence="6">Cofactor biosynthesis; pyridoxal 5'-phosphate biosynthesis.</text>
</comment>
<comment type="function">
    <text evidence="6">Catalyzes the hydrolysis of glutamine to glutamate and ammonia as part of the biosynthesis of pyridoxal 5'-phosphate. The resulting ammonia molecule is channeled to the active site of PdxS.</text>
</comment>
<keyword evidence="2 6" id="KW-0378">Hydrolase</keyword>
<reference evidence="9" key="1">
    <citation type="submission" date="2021-08" db="EMBL/GenBank/DDBJ databases">
        <title>Comparative analyses of Brucepasteria parasyntrophica and Teretinema zuelzerae.</title>
        <authorList>
            <person name="Song Y."/>
            <person name="Brune A."/>
        </authorList>
    </citation>
    <scope>NUCLEOTIDE SEQUENCE</scope>
    <source>
        <strain evidence="9">DSM 1903</strain>
    </source>
</reference>
<feature type="binding site" evidence="6 8">
    <location>
        <position position="117"/>
    </location>
    <ligand>
        <name>L-glutamine</name>
        <dbReference type="ChEBI" id="CHEBI:58359"/>
    </ligand>
</feature>
<name>A0AAE3JHZ5_9SPIR</name>
<evidence type="ECO:0000256" key="2">
    <source>
        <dbReference type="ARBA" id="ARBA00022801"/>
    </source>
</evidence>
<dbReference type="PIRSF" id="PIRSF005639">
    <property type="entry name" value="Glut_amidoT_SNO"/>
    <property type="match status" value="1"/>
</dbReference>
<gene>
    <name evidence="6 9" type="primary">pdxT</name>
    <name evidence="9" type="ORF">K7J14_07360</name>
</gene>
<keyword evidence="6" id="KW-0663">Pyridoxal phosphate</keyword>
<dbReference type="PANTHER" id="PTHR31559:SF0">
    <property type="entry name" value="PYRIDOXAL 5'-PHOSPHATE SYNTHASE SUBUNIT SNO1-RELATED"/>
    <property type="match status" value="1"/>
</dbReference>
<dbReference type="GO" id="GO:0008614">
    <property type="term" value="P:pyridoxine metabolic process"/>
    <property type="evidence" value="ECO:0007669"/>
    <property type="project" value="TreeGrafter"/>
</dbReference>
<comment type="similarity">
    <text evidence="1 6">Belongs to the glutaminase PdxT/SNO family.</text>
</comment>
<feature type="active site" description="Charge relay system" evidence="6 7">
    <location>
        <position position="201"/>
    </location>
</feature>
<organism evidence="9 10">
    <name type="scientific">Teretinema zuelzerae</name>
    <dbReference type="NCBI Taxonomy" id="156"/>
    <lineage>
        <taxon>Bacteria</taxon>
        <taxon>Pseudomonadati</taxon>
        <taxon>Spirochaetota</taxon>
        <taxon>Spirochaetia</taxon>
        <taxon>Spirochaetales</taxon>
        <taxon>Treponemataceae</taxon>
        <taxon>Teretinema</taxon>
    </lineage>
</organism>
<feature type="active site" description="Nucleophile" evidence="6 7">
    <location>
        <position position="90"/>
    </location>
</feature>
<evidence type="ECO:0000256" key="4">
    <source>
        <dbReference type="ARBA" id="ARBA00023239"/>
    </source>
</evidence>
<dbReference type="AlphaFoldDB" id="A0AAE3JHZ5"/>
<keyword evidence="4 6" id="KW-0456">Lyase</keyword>
<dbReference type="EC" id="3.5.1.2" evidence="6"/>
<dbReference type="EC" id="4.3.3.6" evidence="6"/>
<dbReference type="PROSITE" id="PS01236">
    <property type="entry name" value="PDXT_SNO_1"/>
    <property type="match status" value="1"/>
</dbReference>
<dbReference type="PROSITE" id="PS51273">
    <property type="entry name" value="GATASE_TYPE_1"/>
    <property type="match status" value="1"/>
</dbReference>
<dbReference type="InterPro" id="IPR002161">
    <property type="entry name" value="PdxT/SNO"/>
</dbReference>
<sequence length="221" mass="24116">MIGVLALQGGFERHRAVFESLRKESREVRTVGDLELCGALVIPGGESTVITRQLMKPGTGPGTGASYEPGPLWKAIRDFIESGKPVMGTCAGLIMLARSCGDERVASFGALPVDVERNAYGRQKDSFVEQVALEFGSDSPFGREKENRAPFPATFIRAPMITGLGEGVAVLARSRRFLSGEQTEGTPILARYDNILGLSFHPELNPEDSRIHRYFLGMTRE</sequence>
<feature type="binding site" evidence="6 8">
    <location>
        <begin position="156"/>
        <end position="157"/>
    </location>
    <ligand>
        <name>L-glutamine</name>
        <dbReference type="ChEBI" id="CHEBI:58359"/>
    </ligand>
</feature>
<feature type="active site" description="Charge relay system" evidence="6 7">
    <location>
        <position position="203"/>
    </location>
</feature>
<dbReference type="NCBIfam" id="TIGR03800">
    <property type="entry name" value="PLP_synth_Pdx2"/>
    <property type="match status" value="1"/>
</dbReference>
<keyword evidence="3 6" id="KW-0315">Glutamine amidotransferase</keyword>
<dbReference type="Gene3D" id="3.40.50.880">
    <property type="match status" value="1"/>
</dbReference>
<dbReference type="RefSeq" id="WP_230754859.1">
    <property type="nucleotide sequence ID" value="NZ_JAINWA010000003.1"/>
</dbReference>
<evidence type="ECO:0000256" key="8">
    <source>
        <dbReference type="PIRSR" id="PIRSR005639-2"/>
    </source>
</evidence>
<dbReference type="InterPro" id="IPR029062">
    <property type="entry name" value="Class_I_gatase-like"/>
</dbReference>
<evidence type="ECO:0000313" key="10">
    <source>
        <dbReference type="Proteomes" id="UP001198163"/>
    </source>
</evidence>
<proteinExistence type="inferred from homology"/>